<feature type="compositionally biased region" description="Basic and acidic residues" evidence="7">
    <location>
        <begin position="607"/>
        <end position="618"/>
    </location>
</feature>
<keyword evidence="3" id="KW-0547">Nucleotide-binding</keyword>
<evidence type="ECO:0000256" key="6">
    <source>
        <dbReference type="ARBA" id="ARBA00023136"/>
    </source>
</evidence>
<protein>
    <submittedName>
        <fullName evidence="11">Type I secretion system permease/ATPase</fullName>
    </submittedName>
</protein>
<evidence type="ECO:0000256" key="3">
    <source>
        <dbReference type="ARBA" id="ARBA00022741"/>
    </source>
</evidence>
<dbReference type="SMART" id="SM00382">
    <property type="entry name" value="AAA"/>
    <property type="match status" value="1"/>
</dbReference>
<dbReference type="Gene3D" id="1.20.1560.10">
    <property type="entry name" value="ABC transporter type 1, transmembrane domain"/>
    <property type="match status" value="1"/>
</dbReference>
<feature type="transmembrane region" description="Helical" evidence="8">
    <location>
        <begin position="63"/>
        <end position="83"/>
    </location>
</feature>
<evidence type="ECO:0000256" key="5">
    <source>
        <dbReference type="ARBA" id="ARBA00022989"/>
    </source>
</evidence>
<comment type="caution">
    <text evidence="11">The sequence shown here is derived from an EMBL/GenBank/DDBJ whole genome shotgun (WGS) entry which is preliminary data.</text>
</comment>
<dbReference type="PROSITE" id="PS00211">
    <property type="entry name" value="ABC_TRANSPORTER_1"/>
    <property type="match status" value="1"/>
</dbReference>
<gene>
    <name evidence="11" type="ORF">CKO28_11770</name>
</gene>
<keyword evidence="4" id="KW-0067">ATP-binding</keyword>
<accession>A0ABS1DFI5</accession>
<dbReference type="InterPro" id="IPR047957">
    <property type="entry name" value="ABC_AprD-like_6TM"/>
</dbReference>
<dbReference type="RefSeq" id="WP_338050117.1">
    <property type="nucleotide sequence ID" value="NZ_NRRL01000028.1"/>
</dbReference>
<dbReference type="InterPro" id="IPR011527">
    <property type="entry name" value="ABC1_TM_dom"/>
</dbReference>
<keyword evidence="2 8" id="KW-0812">Transmembrane</keyword>
<dbReference type="InterPro" id="IPR003593">
    <property type="entry name" value="AAA+_ATPase"/>
</dbReference>
<dbReference type="InterPro" id="IPR036640">
    <property type="entry name" value="ABC1_TM_sf"/>
</dbReference>
<feature type="transmembrane region" description="Helical" evidence="8">
    <location>
        <begin position="163"/>
        <end position="182"/>
    </location>
</feature>
<reference evidence="11 12" key="1">
    <citation type="journal article" date="2020" name="Microorganisms">
        <title>Osmotic Adaptation and Compatible Solute Biosynthesis of Phototrophic Bacteria as Revealed from Genome Analyses.</title>
        <authorList>
            <person name="Imhoff J.F."/>
            <person name="Rahn T."/>
            <person name="Kunzel S."/>
            <person name="Keller A."/>
            <person name="Neulinger S.C."/>
        </authorList>
    </citation>
    <scope>NUCLEOTIDE SEQUENCE [LARGE SCALE GENOMIC DNA]</scope>
    <source>
        <strain evidence="11 12">DSM 9895</strain>
    </source>
</reference>
<evidence type="ECO:0000256" key="2">
    <source>
        <dbReference type="ARBA" id="ARBA00022692"/>
    </source>
</evidence>
<feature type="domain" description="ABC transmembrane type-1" evidence="10">
    <location>
        <begin position="27"/>
        <end position="304"/>
    </location>
</feature>
<feature type="region of interest" description="Disordered" evidence="7">
    <location>
        <begin position="567"/>
        <end position="618"/>
    </location>
</feature>
<dbReference type="PROSITE" id="PS50893">
    <property type="entry name" value="ABC_TRANSPORTER_2"/>
    <property type="match status" value="1"/>
</dbReference>
<dbReference type="Proteomes" id="UP001296873">
    <property type="component" value="Unassembled WGS sequence"/>
</dbReference>
<keyword evidence="6 8" id="KW-0472">Membrane</keyword>
<dbReference type="InterPro" id="IPR003439">
    <property type="entry name" value="ABC_transporter-like_ATP-bd"/>
</dbReference>
<evidence type="ECO:0000313" key="12">
    <source>
        <dbReference type="Proteomes" id="UP001296873"/>
    </source>
</evidence>
<evidence type="ECO:0000259" key="10">
    <source>
        <dbReference type="PROSITE" id="PS50929"/>
    </source>
</evidence>
<dbReference type="EMBL" id="NRRL01000028">
    <property type="protein sequence ID" value="MBK1668706.1"/>
    <property type="molecule type" value="Genomic_DNA"/>
</dbReference>
<feature type="transmembrane region" description="Helical" evidence="8">
    <location>
        <begin position="21"/>
        <end position="43"/>
    </location>
</feature>
<dbReference type="InterPro" id="IPR010128">
    <property type="entry name" value="ATPase_T1SS_PrtD-like"/>
</dbReference>
<dbReference type="CDD" id="cd03246">
    <property type="entry name" value="ABCC_Protease_Secretion"/>
    <property type="match status" value="1"/>
</dbReference>
<dbReference type="Pfam" id="PF00664">
    <property type="entry name" value="ABC_membrane"/>
    <property type="match status" value="1"/>
</dbReference>
<evidence type="ECO:0000256" key="1">
    <source>
        <dbReference type="ARBA" id="ARBA00004651"/>
    </source>
</evidence>
<dbReference type="PANTHER" id="PTHR24221">
    <property type="entry name" value="ATP-BINDING CASSETTE SUB-FAMILY B"/>
    <property type="match status" value="1"/>
</dbReference>
<dbReference type="NCBIfam" id="TIGR01842">
    <property type="entry name" value="type_I_sec_PrtD"/>
    <property type="match status" value="1"/>
</dbReference>
<organism evidence="11 12">
    <name type="scientific">Rhodovibrio sodomensis</name>
    <dbReference type="NCBI Taxonomy" id="1088"/>
    <lineage>
        <taxon>Bacteria</taxon>
        <taxon>Pseudomonadati</taxon>
        <taxon>Pseudomonadota</taxon>
        <taxon>Alphaproteobacteria</taxon>
        <taxon>Rhodospirillales</taxon>
        <taxon>Rhodovibrionaceae</taxon>
        <taxon>Rhodovibrio</taxon>
    </lineage>
</organism>
<feature type="domain" description="ABC transporter" evidence="9">
    <location>
        <begin position="335"/>
        <end position="570"/>
    </location>
</feature>
<evidence type="ECO:0000256" key="4">
    <source>
        <dbReference type="ARBA" id="ARBA00022840"/>
    </source>
</evidence>
<keyword evidence="5 8" id="KW-1133">Transmembrane helix</keyword>
<evidence type="ECO:0000313" key="11">
    <source>
        <dbReference type="EMBL" id="MBK1668706.1"/>
    </source>
</evidence>
<dbReference type="InterPro" id="IPR039421">
    <property type="entry name" value="Type_1_exporter"/>
</dbReference>
<dbReference type="SUPFAM" id="SSF52540">
    <property type="entry name" value="P-loop containing nucleoside triphosphate hydrolases"/>
    <property type="match status" value="1"/>
</dbReference>
<keyword evidence="12" id="KW-1185">Reference proteome</keyword>
<evidence type="ECO:0000259" key="9">
    <source>
        <dbReference type="PROSITE" id="PS50893"/>
    </source>
</evidence>
<name>A0ABS1DFI5_9PROT</name>
<proteinExistence type="predicted"/>
<dbReference type="CDD" id="cd18586">
    <property type="entry name" value="ABC_6TM_PrtD_like"/>
    <property type="match status" value="1"/>
</dbReference>
<sequence length="618" mass="65681">MTSGQAEKRSQSNRLSQALASVRGPFVATVVFSFFINLLMFVAPLYMLQVYDRVLGSRNETTLVMLTIIAGGMLFVFGLLELVRSRVLVRIGCRLDRVLNDQVFSSVFERTVKQPSTGHSQALRDLDSLREFLTGPGLIAFCDAPWVPLFLAVVFLFHPVLGLVALVGALIIFLLALANEILTRKPLSDASKASVGANTFVSTSLRNAEAVQAMGMLSGIMSRWSAKHQDVIGLQAQASDRAGLILSSSKAIRMFLQVAILGAGAYLVLQQEITPGTMIAASIIMGRALAPVEAAVGQWRSFVNARTGYRRLNDLLLNTNAKKEQMSLPSPRGHVTVEGIVVAPPGSRTPVLKGVSFEVPAGEALGVIGPSGAGKSTLARALVGVWPAANGSVRLDGADLHDWDKEQLGPFLGYLPQDVELFDGSVAENISRFRDMDSDAVVRAAGMAGVHEMILRLPDGYDTQIGAGGQALSGGQRQRVALARALYGDVRFVLLDEPNANLDTEGEKALIAAIGRLRGEGRTVVIITHRPQLLSGVDKVLAIDSGRVQAFGPREDVLARYIRPSVVSEPHSGRSASPDQGSPSAGRDAGVSSAGPQQNPGGGEAARGAEDPPDKSRG</sequence>
<feature type="compositionally biased region" description="Polar residues" evidence="7">
    <location>
        <begin position="574"/>
        <end position="583"/>
    </location>
</feature>
<evidence type="ECO:0000256" key="8">
    <source>
        <dbReference type="SAM" id="Phobius"/>
    </source>
</evidence>
<dbReference type="PANTHER" id="PTHR24221:SF248">
    <property type="entry name" value="ABC TRANSPORTER TRANSMEMBRANE REGION"/>
    <property type="match status" value="1"/>
</dbReference>
<dbReference type="SUPFAM" id="SSF90123">
    <property type="entry name" value="ABC transporter transmembrane region"/>
    <property type="match status" value="1"/>
</dbReference>
<dbReference type="Pfam" id="PF00005">
    <property type="entry name" value="ABC_tran"/>
    <property type="match status" value="1"/>
</dbReference>
<dbReference type="PROSITE" id="PS50929">
    <property type="entry name" value="ABC_TM1F"/>
    <property type="match status" value="1"/>
</dbReference>
<dbReference type="InterPro" id="IPR027417">
    <property type="entry name" value="P-loop_NTPase"/>
</dbReference>
<evidence type="ECO:0000256" key="7">
    <source>
        <dbReference type="SAM" id="MobiDB-lite"/>
    </source>
</evidence>
<dbReference type="InterPro" id="IPR017871">
    <property type="entry name" value="ABC_transporter-like_CS"/>
</dbReference>
<dbReference type="Gene3D" id="3.40.50.300">
    <property type="entry name" value="P-loop containing nucleotide triphosphate hydrolases"/>
    <property type="match status" value="1"/>
</dbReference>
<comment type="subcellular location">
    <subcellularLocation>
        <location evidence="1">Cell membrane</location>
        <topology evidence="1">Multi-pass membrane protein</topology>
    </subcellularLocation>
</comment>